<comment type="subunit">
    <text evidence="2 14">Oligomeric complex that consists of at least the alpha, beta, beta', gamma, delta, epsilon and zeta subunits.</text>
</comment>
<proteinExistence type="predicted"/>
<dbReference type="Proteomes" id="UP000277928">
    <property type="component" value="Unassembled WGS sequence"/>
</dbReference>
<sequence>MSSGELPCYTLIHVPSDFEIPSEVQLKEKFEKGDVKAKTDALKKLIMMIMNGEKIGQGMMMQVIRFCLPTSDHTIKKLLLLFFEIVPKTASDGKLLHEMILVCDAYRKDLQHPNEFIRGSTLRFLCKLREPELLEPLMPAIRSCLEHRHAYVRRNAVLAIFTIYRNFEFLIPDAPELVSTVLNSEQDASCKRNAFMMLLHVDQSRALDYLSEVIDQVTTFGDILQLIIVELIYKVCHANPSERARFIRCVYNLLQSSSPAVRYEAAGTLITLSSAPTAIKAAASAYIDLIVKESDNNVKLIVLDRLVELRSSPTSEKVLRELVMDVLRVLSASDLEVRKKTLKLALDLVSSRNVEEMVMYLKKEVGLASGGTADEAERYRQMLVRTLHSTTVKFPDVATNILPVLMQFLSEDSENAAQDVLMFVRETVQRLPHLRSVVFAQLLDIFGNVRSAQVFRSGLWILGEYCESAESVIRVMQFIRKSFGELPIVEKEMQIANSDEIVKNENSAAEMISKTRQLVTADGTYATQSALSVVKTEIMENKALLRRFLLDGNFFLASSLATTLVKLVFNYSNFMKGKSNEINSFAGEALFMIASIINLGKSGLAKANATEDDLDHLGMSIKILCEKWPDAEAVFLQKCRDSLELMLESKSENKRFESETASRAVQMEVDRTISFTQLAPRVGDGVTGTENLFDLSLSQALGTVAKSPKFDFASSKLGKVKQLAGFSDPIYAEAYVNVNQYDIVLDVLIVNQTNDTLQNVCLELSTVGDIKLLDKPTPLTLAPHDFSNIKATVKVVSTENGVIFSAIAYDVRGSTSDRNCVYLEDIHIDIMDYIIPGNCTDTEFRHMWAEFEWENKVNVNTPITDLRAFLTHLSAVTNMKLLTTDAALEGECGFLAANFCAHSIFGEDALANVSIEKTSPLDPNSPIIGHIRIRAKSQGMALSLGDKINFAQKERKITLLKGEAVSG</sequence>
<evidence type="ECO:0000256" key="4">
    <source>
        <dbReference type="ARBA" id="ARBA00022448"/>
    </source>
</evidence>
<keyword evidence="10 14" id="KW-0472">Membrane</keyword>
<dbReference type="STRING" id="42156.A0A3P6TKN8"/>
<dbReference type="Gene3D" id="1.25.10.10">
    <property type="entry name" value="Leucine-rich Repeat Variant"/>
    <property type="match status" value="1"/>
</dbReference>
<evidence type="ECO:0000313" key="19">
    <source>
        <dbReference type="Proteomes" id="UP000277928"/>
    </source>
</evidence>
<dbReference type="SUPFAM" id="SSF48371">
    <property type="entry name" value="ARM repeat"/>
    <property type="match status" value="1"/>
</dbReference>
<evidence type="ECO:0000256" key="2">
    <source>
        <dbReference type="ARBA" id="ARBA00011775"/>
    </source>
</evidence>
<dbReference type="PIRSF" id="PIRSF005727">
    <property type="entry name" value="Coatomer_beta_subunit"/>
    <property type="match status" value="1"/>
</dbReference>
<dbReference type="GO" id="GO:0005198">
    <property type="term" value="F:structural molecule activity"/>
    <property type="evidence" value="ECO:0007669"/>
    <property type="project" value="InterPro"/>
</dbReference>
<accession>A0A3P6TKN8</accession>
<evidence type="ECO:0000256" key="12">
    <source>
        <dbReference type="ARBA" id="ARBA00025536"/>
    </source>
</evidence>
<dbReference type="InterPro" id="IPR029446">
    <property type="entry name" value="COPB1_appendage_platform_dom"/>
</dbReference>
<evidence type="ECO:0000256" key="1">
    <source>
        <dbReference type="ARBA" id="ARBA00004255"/>
    </source>
</evidence>
<feature type="domain" description="Clathrin/coatomer adaptor adaptin-like N-terminal" evidence="15">
    <location>
        <begin position="25"/>
        <end position="531"/>
    </location>
</feature>
<comment type="function">
    <text evidence="12 14">The coatomer is a cytosolic protein complex that binds to dilysine motifs and reversibly associates with Golgi non-clathrin-coated vesicles, which further mediate biosynthetic protein transport from the ER, via the Golgi up to the trans Golgi network. Coatomer complex is required for budding from Golgi membranes, and is essential for the retrograde Golgi-to-ER transport of dilysine-tagged proteins.</text>
</comment>
<dbReference type="GO" id="GO:0006888">
    <property type="term" value="P:endoplasmic reticulum to Golgi vesicle-mediated transport"/>
    <property type="evidence" value="ECO:0007669"/>
    <property type="project" value="TreeGrafter"/>
</dbReference>
<dbReference type="Pfam" id="PF07718">
    <property type="entry name" value="Coatamer_beta_C"/>
    <property type="match status" value="1"/>
</dbReference>
<keyword evidence="5 14" id="KW-0963">Cytoplasm</keyword>
<dbReference type="InterPro" id="IPR016024">
    <property type="entry name" value="ARM-type_fold"/>
</dbReference>
<evidence type="ECO:0000256" key="11">
    <source>
        <dbReference type="ARBA" id="ARBA00023329"/>
    </source>
</evidence>
<dbReference type="InterPro" id="IPR016460">
    <property type="entry name" value="COPB1"/>
</dbReference>
<dbReference type="Pfam" id="PF14806">
    <property type="entry name" value="Coatomer_b_Cpla"/>
    <property type="match status" value="1"/>
</dbReference>
<dbReference type="OrthoDB" id="10261439at2759"/>
<dbReference type="GO" id="GO:0006891">
    <property type="term" value="P:intra-Golgi vesicle-mediated transport"/>
    <property type="evidence" value="ECO:0007669"/>
    <property type="project" value="TreeGrafter"/>
</dbReference>
<evidence type="ECO:0000256" key="10">
    <source>
        <dbReference type="ARBA" id="ARBA00023136"/>
    </source>
</evidence>
<keyword evidence="11 14" id="KW-0968">Cytoplasmic vesicle</keyword>
<keyword evidence="8 14" id="KW-0653">Protein transport</keyword>
<reference evidence="18 19" key="1">
    <citation type="submission" date="2018-08" db="EMBL/GenBank/DDBJ databases">
        <authorList>
            <person name="Laetsch R D."/>
            <person name="Stevens L."/>
            <person name="Kumar S."/>
            <person name="Blaxter L. M."/>
        </authorList>
    </citation>
    <scope>NUCLEOTIDE SEQUENCE [LARGE SCALE GENOMIC DNA]</scope>
</reference>
<dbReference type="InterPro" id="IPR011989">
    <property type="entry name" value="ARM-like"/>
</dbReference>
<keyword evidence="9 14" id="KW-0333">Golgi apparatus</keyword>
<evidence type="ECO:0000256" key="5">
    <source>
        <dbReference type="ARBA" id="ARBA00022490"/>
    </source>
</evidence>
<dbReference type="PANTHER" id="PTHR10635:SF0">
    <property type="entry name" value="COATOMER SUBUNIT BETA"/>
    <property type="match status" value="1"/>
</dbReference>
<keyword evidence="6" id="KW-0677">Repeat</keyword>
<comment type="subcellular location">
    <subcellularLocation>
        <location evidence="14">Cytoplasm</location>
    </subcellularLocation>
    <subcellularLocation>
        <location evidence="1 14">Golgi apparatus membrane</location>
        <topology evidence="1 14">Peripheral membrane protein</topology>
        <orientation evidence="1 14">Cytoplasmic side</orientation>
    </subcellularLocation>
    <subcellularLocation>
        <location evidence="14">Cytoplasmic vesicle</location>
        <location evidence="14">COPI-coated vesicle membrane</location>
        <topology evidence="14">Peripheral membrane protein</topology>
        <orientation evidence="14">Cytoplasmic side</orientation>
    </subcellularLocation>
</comment>
<evidence type="ECO:0000313" key="18">
    <source>
        <dbReference type="EMBL" id="VDK67034.1"/>
    </source>
</evidence>
<evidence type="ECO:0000256" key="14">
    <source>
        <dbReference type="PIRNR" id="PIRNR005727"/>
    </source>
</evidence>
<dbReference type="InterPro" id="IPR011710">
    <property type="entry name" value="Coatomer_bsu_C"/>
</dbReference>
<evidence type="ECO:0000259" key="17">
    <source>
        <dbReference type="Pfam" id="PF14806"/>
    </source>
</evidence>
<dbReference type="OMA" id="IYKNFDW"/>
<dbReference type="Pfam" id="PF01602">
    <property type="entry name" value="Adaptin_N"/>
    <property type="match status" value="1"/>
</dbReference>
<keyword evidence="7 14" id="KW-0931">ER-Golgi transport</keyword>
<evidence type="ECO:0000256" key="7">
    <source>
        <dbReference type="ARBA" id="ARBA00022892"/>
    </source>
</evidence>
<keyword evidence="4 14" id="KW-0813">Transport</keyword>
<evidence type="ECO:0000256" key="9">
    <source>
        <dbReference type="ARBA" id="ARBA00023034"/>
    </source>
</evidence>
<dbReference type="InterPro" id="IPR002553">
    <property type="entry name" value="Clathrin/coatomer_adapt-like_N"/>
</dbReference>
<feature type="domain" description="Coatomer beta subunit C-terminal" evidence="16">
    <location>
        <begin position="669"/>
        <end position="810"/>
    </location>
</feature>
<dbReference type="GO" id="GO:0006886">
    <property type="term" value="P:intracellular protein transport"/>
    <property type="evidence" value="ECO:0007669"/>
    <property type="project" value="InterPro"/>
</dbReference>
<feature type="domain" description="Coatomer beta subunit appendage platform" evidence="17">
    <location>
        <begin position="817"/>
        <end position="948"/>
    </location>
</feature>
<evidence type="ECO:0000259" key="15">
    <source>
        <dbReference type="Pfam" id="PF01602"/>
    </source>
</evidence>
<evidence type="ECO:0000256" key="13">
    <source>
        <dbReference type="ARBA" id="ARBA00030841"/>
    </source>
</evidence>
<dbReference type="GO" id="GO:0000139">
    <property type="term" value="C:Golgi membrane"/>
    <property type="evidence" value="ECO:0007669"/>
    <property type="project" value="UniProtKB-SubCell"/>
</dbReference>
<dbReference type="PANTHER" id="PTHR10635">
    <property type="entry name" value="COATOMER SUBUNIT BETA"/>
    <property type="match status" value="1"/>
</dbReference>
<dbReference type="AlphaFoldDB" id="A0A3P6TKN8"/>
<evidence type="ECO:0000259" key="16">
    <source>
        <dbReference type="Pfam" id="PF07718"/>
    </source>
</evidence>
<organism evidence="18 19">
    <name type="scientific">Litomosoides sigmodontis</name>
    <name type="common">Filarial nematode worm</name>
    <dbReference type="NCBI Taxonomy" id="42156"/>
    <lineage>
        <taxon>Eukaryota</taxon>
        <taxon>Metazoa</taxon>
        <taxon>Ecdysozoa</taxon>
        <taxon>Nematoda</taxon>
        <taxon>Chromadorea</taxon>
        <taxon>Rhabditida</taxon>
        <taxon>Spirurina</taxon>
        <taxon>Spiruromorpha</taxon>
        <taxon>Filarioidea</taxon>
        <taxon>Onchocercidae</taxon>
        <taxon>Litomosoides</taxon>
    </lineage>
</organism>
<name>A0A3P6TKN8_LITSI</name>
<dbReference type="GO" id="GO:0030126">
    <property type="term" value="C:COPI vesicle coat"/>
    <property type="evidence" value="ECO:0007669"/>
    <property type="project" value="InterPro"/>
</dbReference>
<protein>
    <recommendedName>
        <fullName evidence="3 14">Coatomer subunit beta</fullName>
    </recommendedName>
    <alternativeName>
        <fullName evidence="13 14">Beta-coat protein</fullName>
    </alternativeName>
</protein>
<evidence type="ECO:0000256" key="3">
    <source>
        <dbReference type="ARBA" id="ARBA00017024"/>
    </source>
</evidence>
<evidence type="ECO:0000256" key="8">
    <source>
        <dbReference type="ARBA" id="ARBA00022927"/>
    </source>
</evidence>
<gene>
    <name evidence="18" type="ORF">NLS_LOCUS4</name>
</gene>
<dbReference type="EMBL" id="UYRX01000001">
    <property type="protein sequence ID" value="VDK67034.1"/>
    <property type="molecule type" value="Genomic_DNA"/>
</dbReference>
<evidence type="ECO:0000256" key="6">
    <source>
        <dbReference type="ARBA" id="ARBA00022737"/>
    </source>
</evidence>
<keyword evidence="19" id="KW-1185">Reference proteome</keyword>
<dbReference type="FunFam" id="1.25.10.10:FF:000444">
    <property type="entry name" value="Coatomer subunit beta"/>
    <property type="match status" value="1"/>
</dbReference>